<feature type="compositionally biased region" description="Basic and acidic residues" evidence="1">
    <location>
        <begin position="77"/>
        <end position="87"/>
    </location>
</feature>
<evidence type="ECO:0000256" key="1">
    <source>
        <dbReference type="SAM" id="MobiDB-lite"/>
    </source>
</evidence>
<reference evidence="2 3" key="1">
    <citation type="journal article" date="2019" name="G3 (Bethesda)">
        <title>Sequencing of a Wild Apple (Malus baccata) Genome Unravels the Differences Between Cultivated and Wild Apple Species Regarding Disease Resistance and Cold Tolerance.</title>
        <authorList>
            <person name="Chen X."/>
        </authorList>
    </citation>
    <scope>NUCLEOTIDE SEQUENCE [LARGE SCALE GENOMIC DNA]</scope>
    <source>
        <strain evidence="3">cv. Shandingzi</strain>
        <tissue evidence="2">Leaves</tissue>
    </source>
</reference>
<keyword evidence="3" id="KW-1185">Reference proteome</keyword>
<name>A0A540M8U0_MALBA</name>
<protein>
    <submittedName>
        <fullName evidence="2">Uncharacterized protein</fullName>
    </submittedName>
</protein>
<dbReference type="Proteomes" id="UP000315295">
    <property type="component" value="Unassembled WGS sequence"/>
</dbReference>
<sequence>MQKTEAERSLMSPQKFKYCIDTHQPKGFEIRGEEQKEASRNSGHLELSQTSKQLFYSSSSGRINKHNKYMCRFVPNKAEDHPPRETARGLISFKIKP</sequence>
<gene>
    <name evidence="2" type="ORF">C1H46_019491</name>
</gene>
<dbReference type="AlphaFoldDB" id="A0A540M8U0"/>
<evidence type="ECO:0000313" key="3">
    <source>
        <dbReference type="Proteomes" id="UP000315295"/>
    </source>
</evidence>
<feature type="region of interest" description="Disordered" evidence="1">
    <location>
        <begin position="76"/>
        <end position="97"/>
    </location>
</feature>
<evidence type="ECO:0000313" key="2">
    <source>
        <dbReference type="EMBL" id="TQD94889.1"/>
    </source>
</evidence>
<proteinExistence type="predicted"/>
<feature type="region of interest" description="Disordered" evidence="1">
    <location>
        <begin position="32"/>
        <end position="51"/>
    </location>
</feature>
<accession>A0A540M8U0</accession>
<dbReference type="EMBL" id="VIEB01000332">
    <property type="protein sequence ID" value="TQD94889.1"/>
    <property type="molecule type" value="Genomic_DNA"/>
</dbReference>
<organism evidence="2 3">
    <name type="scientific">Malus baccata</name>
    <name type="common">Siberian crab apple</name>
    <name type="synonym">Pyrus baccata</name>
    <dbReference type="NCBI Taxonomy" id="106549"/>
    <lineage>
        <taxon>Eukaryota</taxon>
        <taxon>Viridiplantae</taxon>
        <taxon>Streptophyta</taxon>
        <taxon>Embryophyta</taxon>
        <taxon>Tracheophyta</taxon>
        <taxon>Spermatophyta</taxon>
        <taxon>Magnoliopsida</taxon>
        <taxon>eudicotyledons</taxon>
        <taxon>Gunneridae</taxon>
        <taxon>Pentapetalae</taxon>
        <taxon>rosids</taxon>
        <taxon>fabids</taxon>
        <taxon>Rosales</taxon>
        <taxon>Rosaceae</taxon>
        <taxon>Amygdaloideae</taxon>
        <taxon>Maleae</taxon>
        <taxon>Malus</taxon>
    </lineage>
</organism>
<comment type="caution">
    <text evidence="2">The sequence shown here is derived from an EMBL/GenBank/DDBJ whole genome shotgun (WGS) entry which is preliminary data.</text>
</comment>